<sequence length="76" mass="8833">MAQTVRLDDDFIADVKIHASAAHRSLPKQIEYWSKIGRMVEDNPDLPFSFIKDVMLAAEQVKEGQVTRYVRRTKRD</sequence>
<protein>
    <recommendedName>
        <fullName evidence="3">ParD-like antitoxin of type II toxin-antitoxin system</fullName>
    </recommendedName>
</protein>
<proteinExistence type="predicted"/>
<dbReference type="RefSeq" id="WP_005308760.1">
    <property type="nucleotide sequence ID" value="NZ_CDBW01000041.1"/>
</dbReference>
<accession>A0A1S2CV44</accession>
<dbReference type="OrthoDB" id="5422561at2"/>
<evidence type="ECO:0008006" key="3">
    <source>
        <dbReference type="Google" id="ProtNLM"/>
    </source>
</evidence>
<dbReference type="STRING" id="646.BJD16_13250"/>
<dbReference type="Proteomes" id="UP000179934">
    <property type="component" value="Unassembled WGS sequence"/>
</dbReference>
<comment type="caution">
    <text evidence="1">The sequence shown here is derived from an EMBL/GenBank/DDBJ whole genome shotgun (WGS) entry which is preliminary data.</text>
</comment>
<evidence type="ECO:0000313" key="1">
    <source>
        <dbReference type="EMBL" id="OHY92446.1"/>
    </source>
</evidence>
<organism evidence="1 2">
    <name type="scientific">Aeromonas sobria</name>
    <dbReference type="NCBI Taxonomy" id="646"/>
    <lineage>
        <taxon>Bacteria</taxon>
        <taxon>Pseudomonadati</taxon>
        <taxon>Pseudomonadota</taxon>
        <taxon>Gammaproteobacteria</taxon>
        <taxon>Aeromonadales</taxon>
        <taxon>Aeromonadaceae</taxon>
        <taxon>Aeromonas</taxon>
    </lineage>
</organism>
<dbReference type="AlphaFoldDB" id="A0A1S2CV44"/>
<evidence type="ECO:0000313" key="2">
    <source>
        <dbReference type="Proteomes" id="UP000179934"/>
    </source>
</evidence>
<dbReference type="InterPro" id="IPR021831">
    <property type="entry name" value="ParD-like"/>
</dbReference>
<dbReference type="EMBL" id="MKFU01000014">
    <property type="protein sequence ID" value="OHY92446.1"/>
    <property type="molecule type" value="Genomic_DNA"/>
</dbReference>
<gene>
    <name evidence="1" type="ORF">BJD16_13250</name>
</gene>
<reference evidence="1 2" key="1">
    <citation type="submission" date="2016-09" db="EMBL/GenBank/DDBJ databases">
        <title>Draft Genome Sequence of Aeromonas sobria Strain 08005, Isolated from Sick Rana catesbeiana.</title>
        <authorList>
            <person name="Yang Q."/>
        </authorList>
    </citation>
    <scope>NUCLEOTIDE SEQUENCE [LARGE SCALE GENOMIC DNA]</scope>
    <source>
        <strain evidence="1 2">08005</strain>
    </source>
</reference>
<name>A0A1S2CV44_AERSO</name>
<dbReference type="GeneID" id="58923849"/>
<dbReference type="Pfam" id="PF11903">
    <property type="entry name" value="ParD_like"/>
    <property type="match status" value="1"/>
</dbReference>